<feature type="compositionally biased region" description="Low complexity" evidence="4">
    <location>
        <begin position="94"/>
        <end position="106"/>
    </location>
</feature>
<dbReference type="GO" id="GO:0016616">
    <property type="term" value="F:oxidoreductase activity, acting on the CH-OH group of donors, NAD or NADP as acceptor"/>
    <property type="evidence" value="ECO:0007669"/>
    <property type="project" value="InterPro"/>
</dbReference>
<evidence type="ECO:0000256" key="2">
    <source>
        <dbReference type="ARBA" id="ARBA00022833"/>
    </source>
</evidence>
<evidence type="ECO:0000313" key="6">
    <source>
        <dbReference type="Proteomes" id="UP001237642"/>
    </source>
</evidence>
<keyword evidence="1" id="KW-0479">Metal-binding</keyword>
<keyword evidence="6" id="KW-1185">Reference proteome</keyword>
<keyword evidence="2" id="KW-0862">Zinc</keyword>
<gene>
    <name evidence="5" type="ORF">POM88_000901</name>
</gene>
<accession>A0AAD8NA75</accession>
<evidence type="ECO:0000256" key="3">
    <source>
        <dbReference type="ARBA" id="ARBA00023002"/>
    </source>
</evidence>
<dbReference type="EMBL" id="JAUIZM010000001">
    <property type="protein sequence ID" value="KAK1401296.1"/>
    <property type="molecule type" value="Genomic_DNA"/>
</dbReference>
<dbReference type="InterPro" id="IPR011032">
    <property type="entry name" value="GroES-like_sf"/>
</dbReference>
<dbReference type="PANTHER" id="PTHR42683">
    <property type="entry name" value="ALDEHYDE REDUCTASE"/>
    <property type="match status" value="1"/>
</dbReference>
<dbReference type="GO" id="GO:0046872">
    <property type="term" value="F:metal ion binding"/>
    <property type="evidence" value="ECO:0007669"/>
    <property type="project" value="UniProtKB-KW"/>
</dbReference>
<sequence length="120" mass="13372">MTLTSGNVNDENCLGYAARDFFSPYKFSRRVVGSSDVSLKITHYGVCYADVIWTRNVSKHSKYLLVPGHEIVGISGEDILSMIGQTFRFLGGENEGSCDSNNNDSNSKTKERQRLEKQPS</sequence>
<feature type="region of interest" description="Disordered" evidence="4">
    <location>
        <begin position="94"/>
        <end position="120"/>
    </location>
</feature>
<proteinExistence type="predicted"/>
<dbReference type="Gene3D" id="3.90.180.10">
    <property type="entry name" value="Medium-chain alcohol dehydrogenases, catalytic domain"/>
    <property type="match status" value="1"/>
</dbReference>
<reference evidence="5" key="1">
    <citation type="submission" date="2023-02" db="EMBL/GenBank/DDBJ databases">
        <title>Genome of toxic invasive species Heracleum sosnowskyi carries increased number of genes despite the absence of recent whole-genome duplications.</title>
        <authorList>
            <person name="Schelkunov M."/>
            <person name="Shtratnikova V."/>
            <person name="Makarenko M."/>
            <person name="Klepikova A."/>
            <person name="Omelchenko D."/>
            <person name="Novikova G."/>
            <person name="Obukhova E."/>
            <person name="Bogdanov V."/>
            <person name="Penin A."/>
            <person name="Logacheva M."/>
        </authorList>
    </citation>
    <scope>NUCLEOTIDE SEQUENCE</scope>
    <source>
        <strain evidence="5">Hsosn_3</strain>
        <tissue evidence="5">Leaf</tissue>
    </source>
</reference>
<dbReference type="Proteomes" id="UP001237642">
    <property type="component" value="Unassembled WGS sequence"/>
</dbReference>
<evidence type="ECO:0000313" key="5">
    <source>
        <dbReference type="EMBL" id="KAK1401296.1"/>
    </source>
</evidence>
<evidence type="ECO:0000256" key="1">
    <source>
        <dbReference type="ARBA" id="ARBA00022723"/>
    </source>
</evidence>
<feature type="compositionally biased region" description="Basic and acidic residues" evidence="4">
    <location>
        <begin position="107"/>
        <end position="120"/>
    </location>
</feature>
<name>A0AAD8NA75_9APIA</name>
<keyword evidence="3" id="KW-0560">Oxidoreductase</keyword>
<organism evidence="5 6">
    <name type="scientific">Heracleum sosnowskyi</name>
    <dbReference type="NCBI Taxonomy" id="360622"/>
    <lineage>
        <taxon>Eukaryota</taxon>
        <taxon>Viridiplantae</taxon>
        <taxon>Streptophyta</taxon>
        <taxon>Embryophyta</taxon>
        <taxon>Tracheophyta</taxon>
        <taxon>Spermatophyta</taxon>
        <taxon>Magnoliopsida</taxon>
        <taxon>eudicotyledons</taxon>
        <taxon>Gunneridae</taxon>
        <taxon>Pentapetalae</taxon>
        <taxon>asterids</taxon>
        <taxon>campanulids</taxon>
        <taxon>Apiales</taxon>
        <taxon>Apiaceae</taxon>
        <taxon>Apioideae</taxon>
        <taxon>apioid superclade</taxon>
        <taxon>Tordylieae</taxon>
        <taxon>Tordyliinae</taxon>
        <taxon>Heracleum</taxon>
    </lineage>
</organism>
<dbReference type="InterPro" id="IPR047109">
    <property type="entry name" value="CAD-like"/>
</dbReference>
<evidence type="ECO:0000256" key="4">
    <source>
        <dbReference type="SAM" id="MobiDB-lite"/>
    </source>
</evidence>
<comment type="caution">
    <text evidence="5">The sequence shown here is derived from an EMBL/GenBank/DDBJ whole genome shotgun (WGS) entry which is preliminary data.</text>
</comment>
<dbReference type="AlphaFoldDB" id="A0AAD8NA75"/>
<reference evidence="5" key="2">
    <citation type="submission" date="2023-05" db="EMBL/GenBank/DDBJ databases">
        <authorList>
            <person name="Schelkunov M.I."/>
        </authorList>
    </citation>
    <scope>NUCLEOTIDE SEQUENCE</scope>
    <source>
        <strain evidence="5">Hsosn_3</strain>
        <tissue evidence="5">Leaf</tissue>
    </source>
</reference>
<dbReference type="SUPFAM" id="SSF50129">
    <property type="entry name" value="GroES-like"/>
    <property type="match status" value="1"/>
</dbReference>
<protein>
    <submittedName>
        <fullName evidence="5">Uncharacterized protein</fullName>
    </submittedName>
</protein>